<accession>A0A5N0DNN2</accession>
<gene>
    <name evidence="1" type="ORF">F3087_44820</name>
</gene>
<dbReference type="Pfam" id="PF19458">
    <property type="entry name" value="DUF5995"/>
    <property type="match status" value="1"/>
</dbReference>
<protein>
    <submittedName>
        <fullName evidence="1">Uncharacterized protein</fullName>
    </submittedName>
</protein>
<dbReference type="AlphaFoldDB" id="A0A5N0DNN2"/>
<proteinExistence type="predicted"/>
<name>A0A5N0DNN2_9NOCA</name>
<dbReference type="OrthoDB" id="583431at2"/>
<dbReference type="InterPro" id="IPR046037">
    <property type="entry name" value="DUF5995"/>
</dbReference>
<dbReference type="EMBL" id="VXLC01000051">
    <property type="protein sequence ID" value="KAA8877301.1"/>
    <property type="molecule type" value="Genomic_DNA"/>
</dbReference>
<sequence>MTIIEMDGIEWRPRTALSALRSLELLSMRLREQSDYRAVFIDVYIVVTRKVVDVIHASDFGGFVDPEWISELTGRFAEEAMIATKSSLEGRLVDSIAWRYATQKLCQPYQGALLGINAHINVDLGRVVYDYLARNRDEIDSGRLHRYRHDYMHVNAILKPCVSECLELLIWHHGCTVAKNWSRIPMGKIFLANVVMRMLKCWRNHVWNEIMSLWSASGECERKDILNRMDRRSARLAKLICSNRPANAPRWSSST</sequence>
<evidence type="ECO:0000313" key="1">
    <source>
        <dbReference type="EMBL" id="KAA8877301.1"/>
    </source>
</evidence>
<organism evidence="1 2">
    <name type="scientific">Nocardia colli</name>
    <dbReference type="NCBI Taxonomy" id="2545717"/>
    <lineage>
        <taxon>Bacteria</taxon>
        <taxon>Bacillati</taxon>
        <taxon>Actinomycetota</taxon>
        <taxon>Actinomycetes</taxon>
        <taxon>Mycobacteriales</taxon>
        <taxon>Nocardiaceae</taxon>
        <taxon>Nocardia</taxon>
    </lineage>
</organism>
<comment type="caution">
    <text evidence="1">The sequence shown here is derived from an EMBL/GenBank/DDBJ whole genome shotgun (WGS) entry which is preliminary data.</text>
</comment>
<keyword evidence="2" id="KW-1185">Reference proteome</keyword>
<reference evidence="1 2" key="1">
    <citation type="submission" date="2019-09" db="EMBL/GenBank/DDBJ databases">
        <authorList>
            <person name="Wang X."/>
        </authorList>
    </citation>
    <scope>NUCLEOTIDE SEQUENCE [LARGE SCALE GENOMIC DNA]</scope>
    <source>
        <strain evidence="1 2">CICC 11023</strain>
    </source>
</reference>
<dbReference type="RefSeq" id="WP_150408311.1">
    <property type="nucleotide sequence ID" value="NZ_VXLC01000051.1"/>
</dbReference>
<evidence type="ECO:0000313" key="2">
    <source>
        <dbReference type="Proteomes" id="UP000323876"/>
    </source>
</evidence>
<dbReference type="Proteomes" id="UP000323876">
    <property type="component" value="Unassembled WGS sequence"/>
</dbReference>